<dbReference type="EMBL" id="JAGETX010000021">
    <property type="protein sequence ID" value="MBO3272986.1"/>
    <property type="molecule type" value="Genomic_DNA"/>
</dbReference>
<keyword evidence="4" id="KW-1185">Reference proteome</keyword>
<evidence type="ECO:0000313" key="3">
    <source>
        <dbReference type="EMBL" id="MBO3272986.1"/>
    </source>
</evidence>
<dbReference type="RefSeq" id="WP_208309150.1">
    <property type="nucleotide sequence ID" value="NZ_JAGETX010000021.1"/>
</dbReference>
<gene>
    <name evidence="3" type="ORF">J4D97_20215</name>
</gene>
<sequence length="316" mass="34803">MIAKTVTGADFVGALKYGAGLRSDRTNKQAELISVANLGSNDAVGIAAEMQAVAALSRRTQQPVWHTVLSWAPGEKVNREQKMKAAALYCELMGASLERHQVAVYEHKDKDHPHIHIYINRVPTDGGAALDTAQNYARNVKVTRQIREQLGMAPLPSRRQSTKDLDPQKQVARGYVREQLTAAMQDAGIRSLDQLIARFNEKQIDVHLKRDAKGVLVGTSFRYQENNVKGTDVGVRAKQLRDHFNSYGREALRTSDQLTTARNGSGRAAASAVDGVLGGSMVSLSDESGPVDNSPGLDDAERNENEIRRRRRRPKL</sequence>
<name>A0ABS3TH45_9BACT</name>
<accession>A0ABS3TH45</accession>
<evidence type="ECO:0000256" key="1">
    <source>
        <dbReference type="SAM" id="MobiDB-lite"/>
    </source>
</evidence>
<reference evidence="3 4" key="1">
    <citation type="submission" date="2021-03" db="EMBL/GenBank/DDBJ databases">
        <authorList>
            <person name="Kim M.K."/>
        </authorList>
    </citation>
    <scope>NUCLEOTIDE SEQUENCE [LARGE SCALE GENOMIC DNA]</scope>
    <source>
        <strain evidence="3 4">BT507</strain>
    </source>
</reference>
<protein>
    <submittedName>
        <fullName evidence="3">Relaxase/mobilization nuclease domain-containing protein</fullName>
    </submittedName>
</protein>
<proteinExistence type="predicted"/>
<dbReference type="Pfam" id="PF03432">
    <property type="entry name" value="Relaxase"/>
    <property type="match status" value="1"/>
</dbReference>
<feature type="region of interest" description="Disordered" evidence="1">
    <location>
        <begin position="281"/>
        <end position="316"/>
    </location>
</feature>
<comment type="caution">
    <text evidence="3">The sequence shown here is derived from an EMBL/GenBank/DDBJ whole genome shotgun (WGS) entry which is preliminary data.</text>
</comment>
<evidence type="ECO:0000313" key="4">
    <source>
        <dbReference type="Proteomes" id="UP000670527"/>
    </source>
</evidence>
<feature type="domain" description="MobA/VirD2-like nuclease" evidence="2">
    <location>
        <begin position="26"/>
        <end position="151"/>
    </location>
</feature>
<evidence type="ECO:0000259" key="2">
    <source>
        <dbReference type="Pfam" id="PF03432"/>
    </source>
</evidence>
<dbReference type="InterPro" id="IPR005094">
    <property type="entry name" value="Endonuclease_MobA/VirD2"/>
</dbReference>
<organism evidence="3 4">
    <name type="scientific">Hymenobacter defluvii</name>
    <dbReference type="NCBI Taxonomy" id="2054411"/>
    <lineage>
        <taxon>Bacteria</taxon>
        <taxon>Pseudomonadati</taxon>
        <taxon>Bacteroidota</taxon>
        <taxon>Cytophagia</taxon>
        <taxon>Cytophagales</taxon>
        <taxon>Hymenobacteraceae</taxon>
        <taxon>Hymenobacter</taxon>
    </lineage>
</organism>
<dbReference type="Proteomes" id="UP000670527">
    <property type="component" value="Unassembled WGS sequence"/>
</dbReference>